<dbReference type="EMBL" id="KN880547">
    <property type="protein sequence ID" value="KIY66678.1"/>
    <property type="molecule type" value="Genomic_DNA"/>
</dbReference>
<dbReference type="STRING" id="1314674.A0A0D7B821"/>
<feature type="transmembrane region" description="Helical" evidence="2">
    <location>
        <begin position="191"/>
        <end position="210"/>
    </location>
</feature>
<keyword evidence="2" id="KW-0472">Membrane</keyword>
<feature type="region of interest" description="Disordered" evidence="1">
    <location>
        <begin position="1"/>
        <end position="40"/>
    </location>
</feature>
<keyword evidence="4" id="KW-1185">Reference proteome</keyword>
<evidence type="ECO:0008006" key="5">
    <source>
        <dbReference type="Google" id="ProtNLM"/>
    </source>
</evidence>
<evidence type="ECO:0000256" key="2">
    <source>
        <dbReference type="SAM" id="Phobius"/>
    </source>
</evidence>
<dbReference type="PANTHER" id="PTHR37488">
    <property type="entry name" value="DUF1275 DOMAIN-CONTAINING PROTEIN"/>
    <property type="match status" value="1"/>
</dbReference>
<evidence type="ECO:0000313" key="3">
    <source>
        <dbReference type="EMBL" id="KIY66678.1"/>
    </source>
</evidence>
<gene>
    <name evidence="3" type="ORF">CYLTODRAFT_437354</name>
</gene>
<dbReference type="OrthoDB" id="5288586at2759"/>
<dbReference type="Proteomes" id="UP000054007">
    <property type="component" value="Unassembled WGS sequence"/>
</dbReference>
<feature type="transmembrane region" description="Helical" evidence="2">
    <location>
        <begin position="273"/>
        <end position="292"/>
    </location>
</feature>
<dbReference type="InterPro" id="IPR010699">
    <property type="entry name" value="DUF1275"/>
</dbReference>
<dbReference type="Pfam" id="PF06912">
    <property type="entry name" value="DUF1275"/>
    <property type="match status" value="1"/>
</dbReference>
<name>A0A0D7B821_9AGAR</name>
<feature type="transmembrane region" description="Helical" evidence="2">
    <location>
        <begin position="249"/>
        <end position="267"/>
    </location>
</feature>
<keyword evidence="2" id="KW-1133">Transmembrane helix</keyword>
<evidence type="ECO:0000256" key="1">
    <source>
        <dbReference type="SAM" id="MobiDB-lite"/>
    </source>
</evidence>
<dbReference type="PANTHER" id="PTHR37488:SF2">
    <property type="entry name" value="DUF1275 DOMAIN-CONTAINING PROTEIN"/>
    <property type="match status" value="1"/>
</dbReference>
<proteinExistence type="predicted"/>
<sequence>MAEPAISSRSTPTELAAPLAKEDTFDTEAGTQTVESAGRRSPRVEPWSFWQHLNSNVDTEMCTAPLAAYCFMTGYIDVISFSAIYVWCGFQTGNFAQLGLAIARLFDGSHGHRSSKFHMADRQALVSLGTFNAGAFVGRLGDRIGAQKRVWLIAGTFLQAVLTMAAAVTLWQGGQPDASDDRAFPAWTNTLSFVALAFMSASLGVQGIMAKRLNTQFTTTIVLTTVWVELVTDPKLFVTRGVKTRDHKVIAAASLLFGAFVGRAILASIGSPAALGIGCGIRVLVSLSWFFIPGKST</sequence>
<evidence type="ECO:0000313" key="4">
    <source>
        <dbReference type="Proteomes" id="UP000054007"/>
    </source>
</evidence>
<protein>
    <recommendedName>
        <fullName evidence="5">DUF1275 domain protein</fullName>
    </recommendedName>
</protein>
<organism evidence="3 4">
    <name type="scientific">Cylindrobasidium torrendii FP15055 ss-10</name>
    <dbReference type="NCBI Taxonomy" id="1314674"/>
    <lineage>
        <taxon>Eukaryota</taxon>
        <taxon>Fungi</taxon>
        <taxon>Dikarya</taxon>
        <taxon>Basidiomycota</taxon>
        <taxon>Agaricomycotina</taxon>
        <taxon>Agaricomycetes</taxon>
        <taxon>Agaricomycetidae</taxon>
        <taxon>Agaricales</taxon>
        <taxon>Marasmiineae</taxon>
        <taxon>Physalacriaceae</taxon>
        <taxon>Cylindrobasidium</taxon>
    </lineage>
</organism>
<keyword evidence="2" id="KW-0812">Transmembrane</keyword>
<dbReference type="AlphaFoldDB" id="A0A0D7B821"/>
<reference evidence="3 4" key="1">
    <citation type="journal article" date="2015" name="Fungal Genet. Biol.">
        <title>Evolution of novel wood decay mechanisms in Agaricales revealed by the genome sequences of Fistulina hepatica and Cylindrobasidium torrendii.</title>
        <authorList>
            <person name="Floudas D."/>
            <person name="Held B.W."/>
            <person name="Riley R."/>
            <person name="Nagy L.G."/>
            <person name="Koehler G."/>
            <person name="Ransdell A.S."/>
            <person name="Younus H."/>
            <person name="Chow J."/>
            <person name="Chiniquy J."/>
            <person name="Lipzen A."/>
            <person name="Tritt A."/>
            <person name="Sun H."/>
            <person name="Haridas S."/>
            <person name="LaButti K."/>
            <person name="Ohm R.A."/>
            <person name="Kues U."/>
            <person name="Blanchette R.A."/>
            <person name="Grigoriev I.V."/>
            <person name="Minto R.E."/>
            <person name="Hibbett D.S."/>
        </authorList>
    </citation>
    <scope>NUCLEOTIDE SEQUENCE [LARGE SCALE GENOMIC DNA]</scope>
    <source>
        <strain evidence="3 4">FP15055 ss-10</strain>
    </source>
</reference>
<accession>A0A0D7B821</accession>
<feature type="transmembrane region" description="Helical" evidence="2">
    <location>
        <begin position="150"/>
        <end position="171"/>
    </location>
</feature>